<dbReference type="EMBL" id="JBHLXG010000010">
    <property type="protein sequence ID" value="MFC0227389.1"/>
    <property type="molecule type" value="Genomic_DNA"/>
</dbReference>
<evidence type="ECO:0000256" key="1">
    <source>
        <dbReference type="SAM" id="Phobius"/>
    </source>
</evidence>
<name>A0ABV6EEF8_9GAMM</name>
<evidence type="ECO:0008006" key="4">
    <source>
        <dbReference type="Google" id="ProtNLM"/>
    </source>
</evidence>
<dbReference type="RefSeq" id="WP_380675890.1">
    <property type="nucleotide sequence ID" value="NZ_CP173186.1"/>
</dbReference>
<keyword evidence="1" id="KW-0812">Transmembrane</keyword>
<keyword evidence="1" id="KW-0472">Membrane</keyword>
<sequence length="271" mass="30662">MTPAKVVSTSLILFVSSSIATSLIGLNSPLVSLNEGQILYLYSTSAQVLAGIYGLTLTGFIFFRNELSREEFEDNTLTVAVESLKDRYFKILIFITALSIFTLMISNLVISAESSTHNSINTILMNIAQSSFFVCLLSIAYFIFDVIAPKRIEKESKAIQQKVDPTPDIEDKGTLEDFLTNYNKLENIIREYFEMHQSQLGYEYHSKRGISIIRLARLILQANKIDQELFNKIRDLISLRNSIIHGAEPIVSKRMVDICCDVLQELETILK</sequence>
<keyword evidence="1" id="KW-1133">Transmembrane helix</keyword>
<feature type="transmembrane region" description="Helical" evidence="1">
    <location>
        <begin position="38"/>
        <end position="63"/>
    </location>
</feature>
<organism evidence="2 3">
    <name type="scientific">Serratia aquatilis</name>
    <dbReference type="NCBI Taxonomy" id="1737515"/>
    <lineage>
        <taxon>Bacteria</taxon>
        <taxon>Pseudomonadati</taxon>
        <taxon>Pseudomonadota</taxon>
        <taxon>Gammaproteobacteria</taxon>
        <taxon>Enterobacterales</taxon>
        <taxon>Yersiniaceae</taxon>
        <taxon>Serratia</taxon>
    </lineage>
</organism>
<gene>
    <name evidence="2" type="ORF">ACFFJ3_12875</name>
</gene>
<reference evidence="2 3" key="1">
    <citation type="submission" date="2024-09" db="EMBL/GenBank/DDBJ databases">
        <authorList>
            <person name="Sun Q."/>
            <person name="Mori K."/>
        </authorList>
    </citation>
    <scope>NUCLEOTIDE SEQUENCE [LARGE SCALE GENOMIC DNA]</scope>
    <source>
        <strain evidence="2 3">CCM 8626</strain>
    </source>
</reference>
<proteinExistence type="predicted"/>
<accession>A0ABV6EEF8</accession>
<keyword evidence="3" id="KW-1185">Reference proteome</keyword>
<dbReference type="Proteomes" id="UP001589792">
    <property type="component" value="Unassembled WGS sequence"/>
</dbReference>
<feature type="transmembrane region" description="Helical" evidence="1">
    <location>
        <begin position="123"/>
        <end position="144"/>
    </location>
</feature>
<comment type="caution">
    <text evidence="2">The sequence shown here is derived from an EMBL/GenBank/DDBJ whole genome shotgun (WGS) entry which is preliminary data.</text>
</comment>
<evidence type="ECO:0000313" key="3">
    <source>
        <dbReference type="Proteomes" id="UP001589792"/>
    </source>
</evidence>
<evidence type="ECO:0000313" key="2">
    <source>
        <dbReference type="EMBL" id="MFC0227389.1"/>
    </source>
</evidence>
<feature type="transmembrane region" description="Helical" evidence="1">
    <location>
        <begin position="91"/>
        <end position="111"/>
    </location>
</feature>
<protein>
    <recommendedName>
        <fullName evidence="4">Apea-like HEPN domain-containing protein</fullName>
    </recommendedName>
</protein>